<dbReference type="Proteomes" id="UP000688947">
    <property type="component" value="Unassembled WGS sequence"/>
</dbReference>
<dbReference type="EMBL" id="JAENGZ010000166">
    <property type="protein sequence ID" value="KAG6966673.1"/>
    <property type="molecule type" value="Genomic_DNA"/>
</dbReference>
<dbReference type="Proteomes" id="UP000736787">
    <property type="component" value="Unassembled WGS sequence"/>
</dbReference>
<dbReference type="EMBL" id="MJFZ01000109">
    <property type="protein sequence ID" value="RAW37562.1"/>
    <property type="molecule type" value="Genomic_DNA"/>
</dbReference>
<comment type="caution">
    <text evidence="5">The sequence shown here is derived from an EMBL/GenBank/DDBJ whole genome shotgun (WGS) entry which is preliminary data.</text>
</comment>
<evidence type="ECO:0000313" key="2">
    <source>
        <dbReference type="EMBL" id="KAG2952868.1"/>
    </source>
</evidence>
<evidence type="ECO:0000313" key="5">
    <source>
        <dbReference type="EMBL" id="RAW37562.1"/>
    </source>
</evidence>
<reference evidence="4" key="3">
    <citation type="submission" date="2021-01" db="EMBL/GenBank/DDBJ databases">
        <title>Phytophthora aleatoria, a newly-described species from Pinus radiata is distinct from Phytophthora cactorum isolates based on comparative genomics.</title>
        <authorList>
            <person name="Mcdougal R."/>
            <person name="Panda P."/>
            <person name="Williams N."/>
            <person name="Studholme D.J."/>
        </authorList>
    </citation>
    <scope>NUCLEOTIDE SEQUENCE</scope>
    <source>
        <strain evidence="4">NZFS 3830</strain>
    </source>
</reference>
<evidence type="ECO:0000313" key="4">
    <source>
        <dbReference type="EMBL" id="KAG6966673.1"/>
    </source>
</evidence>
<organism evidence="5 6">
    <name type="scientific">Phytophthora cactorum</name>
    <dbReference type="NCBI Taxonomy" id="29920"/>
    <lineage>
        <taxon>Eukaryota</taxon>
        <taxon>Sar</taxon>
        <taxon>Stramenopiles</taxon>
        <taxon>Oomycota</taxon>
        <taxon>Peronosporomycetes</taxon>
        <taxon>Peronosporales</taxon>
        <taxon>Peronosporaceae</taxon>
        <taxon>Phytophthora</taxon>
    </lineage>
</organism>
<dbReference type="EMBL" id="RCMK01000032">
    <property type="protein sequence ID" value="KAG2952868.1"/>
    <property type="molecule type" value="Genomic_DNA"/>
</dbReference>
<dbReference type="EMBL" id="RCMG01000030">
    <property type="protein sequence ID" value="KAG2867111.1"/>
    <property type="molecule type" value="Genomic_DNA"/>
</dbReference>
<sequence>MVFGLLALDSSSGRVVVWPCLSISSVSTTCSPNEASESDGGRFCVLIGGGFCEGRAQVKSSVGAGGVKSGVGAN</sequence>
<keyword evidence="6" id="KW-1185">Reference proteome</keyword>
<dbReference type="VEuPathDB" id="FungiDB:PC110_g6190"/>
<accession>A0A329SPQ3</accession>
<reference evidence="5 6" key="1">
    <citation type="submission" date="2018-01" db="EMBL/GenBank/DDBJ databases">
        <title>Draft genome of the strawberry crown rot pathogen Phytophthora cactorum.</title>
        <authorList>
            <person name="Armitage A.D."/>
            <person name="Lysoe E."/>
            <person name="Nellist C.F."/>
            <person name="Harrison R.J."/>
            <person name="Brurberg M.B."/>
        </authorList>
    </citation>
    <scope>NUCLEOTIDE SEQUENCE [LARGE SCALE GENOMIC DNA]</scope>
    <source>
        <strain evidence="5 6">10300</strain>
    </source>
</reference>
<evidence type="ECO:0000313" key="1">
    <source>
        <dbReference type="EMBL" id="KAG2867111.1"/>
    </source>
</evidence>
<name>A0A329SPQ3_9STRA</name>
<reference evidence="1" key="2">
    <citation type="submission" date="2018-10" db="EMBL/GenBank/DDBJ databases">
        <title>Effector identification in a new, highly contiguous assembly of the strawberry crown rot pathogen Phytophthora cactorum.</title>
        <authorList>
            <person name="Armitage A.D."/>
            <person name="Nellist C.F."/>
            <person name="Bates H."/>
            <person name="Vickerstaff R.J."/>
            <person name="Harrison R.J."/>
        </authorList>
    </citation>
    <scope>NUCLEOTIDE SEQUENCE</scope>
    <source>
        <strain evidence="1">15-7</strain>
        <strain evidence="2">4040</strain>
        <strain evidence="3">P421</strain>
    </source>
</reference>
<dbReference type="EMBL" id="RCMV01000064">
    <property type="protein sequence ID" value="KAG3226201.1"/>
    <property type="molecule type" value="Genomic_DNA"/>
</dbReference>
<protein>
    <submittedName>
        <fullName evidence="5">Uncharacterized protein</fullName>
    </submittedName>
</protein>
<evidence type="ECO:0000313" key="6">
    <source>
        <dbReference type="Proteomes" id="UP000251314"/>
    </source>
</evidence>
<dbReference type="Proteomes" id="UP000251314">
    <property type="component" value="Unassembled WGS sequence"/>
</dbReference>
<dbReference type="AlphaFoldDB" id="A0A329SPQ3"/>
<evidence type="ECO:0000313" key="3">
    <source>
        <dbReference type="EMBL" id="KAG3226201.1"/>
    </source>
</evidence>
<dbReference type="OrthoDB" id="10306677at2759"/>
<gene>
    <name evidence="4" type="ORF">JG687_00004713</name>
    <name evidence="5" type="ORF">PC110_g6190</name>
    <name evidence="1" type="ORF">PC113_g2266</name>
    <name evidence="2" type="ORF">PC117_g2465</name>
    <name evidence="3" type="ORF">PC129_g3211</name>
</gene>
<proteinExistence type="predicted"/>
<dbReference type="Proteomes" id="UP000760860">
    <property type="component" value="Unassembled WGS sequence"/>
</dbReference>
<dbReference type="Proteomes" id="UP000735874">
    <property type="component" value="Unassembled WGS sequence"/>
</dbReference>